<dbReference type="VEuPathDB" id="FungiDB:AFLA_009439"/>
<name>A0A5N6H485_ASPFL</name>
<dbReference type="PANTHER" id="PTHR16861">
    <property type="entry name" value="GLYCOPROTEIN 38"/>
    <property type="match status" value="1"/>
</dbReference>
<dbReference type="Proteomes" id="UP000325434">
    <property type="component" value="Unassembled WGS sequence"/>
</dbReference>
<feature type="region of interest" description="Disordered" evidence="1">
    <location>
        <begin position="196"/>
        <end position="217"/>
    </location>
</feature>
<keyword evidence="2" id="KW-1133">Transmembrane helix</keyword>
<organism evidence="3">
    <name type="scientific">Aspergillus flavus</name>
    <dbReference type="NCBI Taxonomy" id="5059"/>
    <lineage>
        <taxon>Eukaryota</taxon>
        <taxon>Fungi</taxon>
        <taxon>Dikarya</taxon>
        <taxon>Ascomycota</taxon>
        <taxon>Pezizomycotina</taxon>
        <taxon>Eurotiomycetes</taxon>
        <taxon>Eurotiomycetidae</taxon>
        <taxon>Eurotiales</taxon>
        <taxon>Aspergillaceae</taxon>
        <taxon>Aspergillus</taxon>
        <taxon>Aspergillus subgen. Circumdati</taxon>
    </lineage>
</organism>
<evidence type="ECO:0000256" key="2">
    <source>
        <dbReference type="SAM" id="Phobius"/>
    </source>
</evidence>
<dbReference type="OMA" id="ISSIQCC"/>
<evidence type="ECO:0000313" key="3">
    <source>
        <dbReference type="EMBL" id="KAB8248000.1"/>
    </source>
</evidence>
<feature type="region of interest" description="Disordered" evidence="1">
    <location>
        <begin position="114"/>
        <end position="160"/>
    </location>
</feature>
<dbReference type="PANTHER" id="PTHR16861:SF4">
    <property type="entry name" value="SH3 DOMAIN PROTEIN (AFU_ORTHOLOGUE AFUA_1G13610)"/>
    <property type="match status" value="1"/>
</dbReference>
<reference evidence="3" key="1">
    <citation type="submission" date="2019-04" db="EMBL/GenBank/DDBJ databases">
        <title>Friends and foes A comparative genomics study of 23 Aspergillus species from section Flavi.</title>
        <authorList>
            <consortium name="DOE Joint Genome Institute"/>
            <person name="Kjaerbolling I."/>
            <person name="Vesth T."/>
            <person name="Frisvad J.C."/>
            <person name="Nybo J.L."/>
            <person name="Theobald S."/>
            <person name="Kildgaard S."/>
            <person name="Isbrandt T."/>
            <person name="Kuo A."/>
            <person name="Sato A."/>
            <person name="Lyhne E.K."/>
            <person name="Kogle M.E."/>
            <person name="Wiebenga A."/>
            <person name="Kun R.S."/>
            <person name="Lubbers R.J."/>
            <person name="Makela M.R."/>
            <person name="Barry K."/>
            <person name="Chovatia M."/>
            <person name="Clum A."/>
            <person name="Daum C."/>
            <person name="Haridas S."/>
            <person name="He G."/>
            <person name="LaButti K."/>
            <person name="Lipzen A."/>
            <person name="Mondo S."/>
            <person name="Riley R."/>
            <person name="Salamov A."/>
            <person name="Simmons B.A."/>
            <person name="Magnuson J.K."/>
            <person name="Henrissat B."/>
            <person name="Mortensen U.H."/>
            <person name="Larsen T.O."/>
            <person name="Devries R.P."/>
            <person name="Grigoriev I.V."/>
            <person name="Machida M."/>
            <person name="Baker S.E."/>
            <person name="Andersen M.R."/>
        </authorList>
    </citation>
    <scope>NUCLEOTIDE SEQUENCE [LARGE SCALE GENOMIC DNA]</scope>
    <source>
        <strain evidence="3">CBS 121.62</strain>
    </source>
</reference>
<proteinExistence type="predicted"/>
<keyword evidence="2" id="KW-0812">Transmembrane</keyword>
<sequence>MYIDTLFPNGVYHALLPRQTYASCWGGVGQGECRGSSNCKGLVYTNQCTDNKGDECCLQRRCTVPEGTGYCRDTNNQTCDGGTYFAGSAPSWPCPGISSIQCCVTYDNMTNGTSTTSSASTSSTSPTSTSNSTSTTTTPSTSSPTTSATAPATQSTQGLSGSQIGGIVGGVVGAVFLLGVIALFLFFRRRKKDGDVVQEGPDVQGPVSAADKPVMGEDGGKDVPMLEGSMRQEMDAQGAAALHEMDGVNSAGGLVGVGGEKRAGMVSELEGQRTVVAELDGGSVVRGSGG</sequence>
<gene>
    <name evidence="3" type="ORF">BDV35DRAFT_181426</name>
</gene>
<dbReference type="EMBL" id="ML734584">
    <property type="protein sequence ID" value="KAB8248000.1"/>
    <property type="molecule type" value="Genomic_DNA"/>
</dbReference>
<dbReference type="AlphaFoldDB" id="A0A5N6H485"/>
<protein>
    <submittedName>
        <fullName evidence="3">Uncharacterized protein</fullName>
    </submittedName>
</protein>
<accession>A0A5N6H485</accession>
<feature type="transmembrane region" description="Helical" evidence="2">
    <location>
        <begin position="164"/>
        <end position="187"/>
    </location>
</feature>
<keyword evidence="2" id="KW-0472">Membrane</keyword>
<evidence type="ECO:0000256" key="1">
    <source>
        <dbReference type="SAM" id="MobiDB-lite"/>
    </source>
</evidence>